<dbReference type="InterPro" id="IPR011990">
    <property type="entry name" value="TPR-like_helical_dom_sf"/>
</dbReference>
<dbReference type="InterPro" id="IPR041662">
    <property type="entry name" value="SusD-like_2"/>
</dbReference>
<evidence type="ECO:0000313" key="3">
    <source>
        <dbReference type="Proteomes" id="UP000316371"/>
    </source>
</evidence>
<organism evidence="2 3">
    <name type="scientific">Flavobacterium restrictum</name>
    <dbReference type="NCBI Taxonomy" id="2594428"/>
    <lineage>
        <taxon>Bacteria</taxon>
        <taxon>Pseudomonadati</taxon>
        <taxon>Bacteroidota</taxon>
        <taxon>Flavobacteriia</taxon>
        <taxon>Flavobacteriales</taxon>
        <taxon>Flavobacteriaceae</taxon>
        <taxon>Flavobacterium</taxon>
    </lineage>
</organism>
<dbReference type="OrthoDB" id="725917at2"/>
<evidence type="ECO:0000313" key="2">
    <source>
        <dbReference type="EMBL" id="TRX40069.1"/>
    </source>
</evidence>
<feature type="signal peptide" evidence="1">
    <location>
        <begin position="1"/>
        <end position="21"/>
    </location>
</feature>
<name>A0A553E4U9_9FLAO</name>
<keyword evidence="2" id="KW-0449">Lipoprotein</keyword>
<accession>A0A553E4U9</accession>
<proteinExistence type="predicted"/>
<dbReference type="SUPFAM" id="SSF48452">
    <property type="entry name" value="TPR-like"/>
    <property type="match status" value="1"/>
</dbReference>
<protein>
    <submittedName>
        <fullName evidence="2">SusD/RagB family nutrient-binding outer membrane lipoprotein</fullName>
    </submittedName>
</protein>
<dbReference type="PROSITE" id="PS51257">
    <property type="entry name" value="PROKAR_LIPOPROTEIN"/>
    <property type="match status" value="1"/>
</dbReference>
<gene>
    <name evidence="2" type="ORF">FNW21_07625</name>
</gene>
<reference evidence="2 3" key="1">
    <citation type="submission" date="2019-07" db="EMBL/GenBank/DDBJ databases">
        <title>Novel species of Flavobacterium.</title>
        <authorList>
            <person name="Liu Q."/>
            <person name="Xin Y.-H."/>
        </authorList>
    </citation>
    <scope>NUCLEOTIDE SEQUENCE [LARGE SCALE GENOMIC DNA]</scope>
    <source>
        <strain evidence="2 3">LB1R34</strain>
    </source>
</reference>
<comment type="caution">
    <text evidence="2">The sequence shown here is derived from an EMBL/GenBank/DDBJ whole genome shotgun (WGS) entry which is preliminary data.</text>
</comment>
<evidence type="ECO:0000256" key="1">
    <source>
        <dbReference type="SAM" id="SignalP"/>
    </source>
</evidence>
<keyword evidence="3" id="KW-1185">Reference proteome</keyword>
<dbReference type="Pfam" id="PF12771">
    <property type="entry name" value="SusD-like_2"/>
    <property type="match status" value="1"/>
</dbReference>
<feature type="chain" id="PRO_5021767620" evidence="1">
    <location>
        <begin position="22"/>
        <end position="483"/>
    </location>
</feature>
<dbReference type="AlphaFoldDB" id="A0A553E4U9"/>
<sequence>MMKKIVLLLAFFALTISSCTDDITGLNEDTKNPTTTKPEFLFTNAQKTLVDQMVNTSVNTNVFRLFSQYWTETTYPDESQYDITTRTIPDRHFRILYRDVLRDLQESKMLLDKELPITPEAIAILNNKKALIEILSVYSYSVLVDTFGDVPYSEALDIEGHPLPKYDDAKTIYKDLISRLTVASGSLTTGTESFGDADLIYGGTASKWKKFANSLKLRLAVNMADVDLPYATSQITAAVTAGLISSNSDNTNLIYLPLQPNANPLYADLVVSGRNDFVVANTLVDKMNTLSDPRRAKYFDYKTGTTNYVGGVYGGSNNFAAFSHISATIADPTFAGTLFDYTEVQFLLAEAAARGIAVGGTAGSHYTAAITASMENWGVATADVAAYLAQPSVAYDATNWKKSIGEQAWLGLYNRGFEAWTSYRRLDFPVLVAPAVTYNNLTEVPKRYSYPSVEQTLNATNVTAASTAIGGDKLTTKVFWDKF</sequence>
<dbReference type="EMBL" id="VJZT01000006">
    <property type="protein sequence ID" value="TRX40069.1"/>
    <property type="molecule type" value="Genomic_DNA"/>
</dbReference>
<keyword evidence="1" id="KW-0732">Signal</keyword>
<dbReference type="Gene3D" id="1.25.40.390">
    <property type="match status" value="1"/>
</dbReference>
<dbReference type="Proteomes" id="UP000316371">
    <property type="component" value="Unassembled WGS sequence"/>
</dbReference>